<keyword evidence="3" id="KW-0479">Metal-binding</keyword>
<keyword evidence="1" id="KW-0328">Glycosyltransferase</keyword>
<protein>
    <submittedName>
        <fullName evidence="4">Glycosyltransferase family 8 protein</fullName>
    </submittedName>
</protein>
<dbReference type="InterPro" id="IPR050748">
    <property type="entry name" value="Glycosyltrans_8_dom-fam"/>
</dbReference>
<dbReference type="EMBL" id="JAKNQU010000001">
    <property type="protein sequence ID" value="MCZ0925743.1"/>
    <property type="molecule type" value="Genomic_DNA"/>
</dbReference>
<gene>
    <name evidence="4" type="ORF">L0635_01435</name>
</gene>
<dbReference type="SUPFAM" id="SSF53448">
    <property type="entry name" value="Nucleotide-diphospho-sugar transferases"/>
    <property type="match status" value="1"/>
</dbReference>
<dbReference type="CDD" id="cd04194">
    <property type="entry name" value="GT8_A4GalT_like"/>
    <property type="match status" value="1"/>
</dbReference>
<comment type="caution">
    <text evidence="4">The sequence shown here is derived from an EMBL/GenBank/DDBJ whole genome shotgun (WGS) entry which is preliminary data.</text>
</comment>
<reference evidence="4 5" key="1">
    <citation type="submission" date="2022-02" db="EMBL/GenBank/DDBJ databases">
        <title>Study of halophilic communities from a Mexican lake.</title>
        <authorList>
            <person name="Hernandez-Soto L.M."/>
            <person name="Martinez-Abarca F."/>
            <person name="Ramirez-Saad H.C."/>
            <person name="Aguirre-Garrido J.F."/>
        </authorList>
    </citation>
    <scope>NUCLEOTIDE SEQUENCE [LARGE SCALE GENOMIC DNA]</scope>
    <source>
        <strain evidence="4 5">Hjan13</strain>
    </source>
</reference>
<dbReference type="RefSeq" id="WP_268900911.1">
    <property type="nucleotide sequence ID" value="NZ_JAKNQU010000001.1"/>
</dbReference>
<dbReference type="Gene3D" id="3.90.550.10">
    <property type="entry name" value="Spore Coat Polysaccharide Biosynthesis Protein SpsA, Chain A"/>
    <property type="match status" value="1"/>
</dbReference>
<evidence type="ECO:0000313" key="5">
    <source>
        <dbReference type="Proteomes" id="UP001321125"/>
    </source>
</evidence>
<proteinExistence type="predicted"/>
<dbReference type="InterPro" id="IPR029044">
    <property type="entry name" value="Nucleotide-diphossugar_trans"/>
</dbReference>
<sequence>MNVVLSADEAYARYGAVVMASIIDNAADPGQIRFFMLTPDMGEETRHRLHAFVEAGGAELDIIDVDVQALKGLKVGRFGTAALLRLLMHRYLPDDCERVIYLDCDVLVRSDLSDLWALSLHGLSAAAAMDICNTSISATRKNPDNYFNSGVMLIDLAAWRSRHVGERALAYLEQNGDNARYPDQDALNYVLEGDCYQLPLSWNFQPTAYRAVNKHYPHLHKHLAALETAVLNPRIVHFIGAVKPWHPTCVHPFQEDFIAYSCHTPWPIDRKALMSSLPWSERMRMVLRQPKVRRRRRLTAS</sequence>
<evidence type="ECO:0000256" key="2">
    <source>
        <dbReference type="ARBA" id="ARBA00022679"/>
    </source>
</evidence>
<dbReference type="PANTHER" id="PTHR13778">
    <property type="entry name" value="GLYCOSYLTRANSFERASE 8 DOMAIN-CONTAINING PROTEIN"/>
    <property type="match status" value="1"/>
</dbReference>
<accession>A0ABT4IQB5</accession>
<name>A0ABT4IQB5_9GAMM</name>
<keyword evidence="2" id="KW-0808">Transferase</keyword>
<evidence type="ECO:0000256" key="3">
    <source>
        <dbReference type="ARBA" id="ARBA00022723"/>
    </source>
</evidence>
<organism evidence="4 5">
    <name type="scientific">Vreelandella janggokensis</name>
    <dbReference type="NCBI Taxonomy" id="370767"/>
    <lineage>
        <taxon>Bacteria</taxon>
        <taxon>Pseudomonadati</taxon>
        <taxon>Pseudomonadota</taxon>
        <taxon>Gammaproteobacteria</taxon>
        <taxon>Oceanospirillales</taxon>
        <taxon>Halomonadaceae</taxon>
        <taxon>Vreelandella</taxon>
    </lineage>
</organism>
<evidence type="ECO:0000256" key="1">
    <source>
        <dbReference type="ARBA" id="ARBA00022676"/>
    </source>
</evidence>
<dbReference type="Pfam" id="PF01501">
    <property type="entry name" value="Glyco_transf_8"/>
    <property type="match status" value="1"/>
</dbReference>
<keyword evidence="5" id="KW-1185">Reference proteome</keyword>
<dbReference type="PANTHER" id="PTHR13778:SF47">
    <property type="entry name" value="LIPOPOLYSACCHARIDE 1,3-GALACTOSYLTRANSFERASE"/>
    <property type="match status" value="1"/>
</dbReference>
<dbReference type="Proteomes" id="UP001321125">
    <property type="component" value="Unassembled WGS sequence"/>
</dbReference>
<dbReference type="InterPro" id="IPR002495">
    <property type="entry name" value="Glyco_trans_8"/>
</dbReference>
<evidence type="ECO:0000313" key="4">
    <source>
        <dbReference type="EMBL" id="MCZ0925743.1"/>
    </source>
</evidence>